<feature type="non-terminal residue" evidence="1">
    <location>
        <position position="22"/>
    </location>
</feature>
<protein>
    <submittedName>
        <fullName evidence="1">Uncharacterized protein</fullName>
    </submittedName>
</protein>
<dbReference type="EMBL" id="LXQA010893338">
    <property type="protein sequence ID" value="MCI75887.1"/>
    <property type="molecule type" value="Genomic_DNA"/>
</dbReference>
<name>A0A392UT02_9FABA</name>
<dbReference type="AlphaFoldDB" id="A0A392UT02"/>
<organism evidence="1 2">
    <name type="scientific">Trifolium medium</name>
    <dbReference type="NCBI Taxonomy" id="97028"/>
    <lineage>
        <taxon>Eukaryota</taxon>
        <taxon>Viridiplantae</taxon>
        <taxon>Streptophyta</taxon>
        <taxon>Embryophyta</taxon>
        <taxon>Tracheophyta</taxon>
        <taxon>Spermatophyta</taxon>
        <taxon>Magnoliopsida</taxon>
        <taxon>eudicotyledons</taxon>
        <taxon>Gunneridae</taxon>
        <taxon>Pentapetalae</taxon>
        <taxon>rosids</taxon>
        <taxon>fabids</taxon>
        <taxon>Fabales</taxon>
        <taxon>Fabaceae</taxon>
        <taxon>Papilionoideae</taxon>
        <taxon>50 kb inversion clade</taxon>
        <taxon>NPAAA clade</taxon>
        <taxon>Hologalegina</taxon>
        <taxon>IRL clade</taxon>
        <taxon>Trifolieae</taxon>
        <taxon>Trifolium</taxon>
    </lineage>
</organism>
<accession>A0A392UT02</accession>
<proteinExistence type="predicted"/>
<keyword evidence="2" id="KW-1185">Reference proteome</keyword>
<sequence>MPLFSLFKGFFFDSFFHPLRVQ</sequence>
<evidence type="ECO:0000313" key="1">
    <source>
        <dbReference type="EMBL" id="MCI75887.1"/>
    </source>
</evidence>
<reference evidence="1 2" key="1">
    <citation type="journal article" date="2018" name="Front. Plant Sci.">
        <title>Red Clover (Trifolium pratense) and Zigzag Clover (T. medium) - A Picture of Genomic Similarities and Differences.</title>
        <authorList>
            <person name="Dluhosova J."/>
            <person name="Istvanek J."/>
            <person name="Nedelnik J."/>
            <person name="Repkova J."/>
        </authorList>
    </citation>
    <scope>NUCLEOTIDE SEQUENCE [LARGE SCALE GENOMIC DNA]</scope>
    <source>
        <strain evidence="2">cv. 10/8</strain>
        <tissue evidence="1">Leaf</tissue>
    </source>
</reference>
<evidence type="ECO:0000313" key="2">
    <source>
        <dbReference type="Proteomes" id="UP000265520"/>
    </source>
</evidence>
<comment type="caution">
    <text evidence="1">The sequence shown here is derived from an EMBL/GenBank/DDBJ whole genome shotgun (WGS) entry which is preliminary data.</text>
</comment>
<dbReference type="Proteomes" id="UP000265520">
    <property type="component" value="Unassembled WGS sequence"/>
</dbReference>